<evidence type="ECO:0000259" key="3">
    <source>
        <dbReference type="Pfam" id="PF25023"/>
    </source>
</evidence>
<dbReference type="InterPro" id="IPR050708">
    <property type="entry name" value="T6SS_VgrG/RHS"/>
</dbReference>
<evidence type="ECO:0000259" key="2">
    <source>
        <dbReference type="Pfam" id="PF20148"/>
    </source>
</evidence>
<comment type="caution">
    <text evidence="4">The sequence shown here is derived from an EMBL/GenBank/DDBJ whole genome shotgun (WGS) entry which is preliminary data.</text>
</comment>
<dbReference type="Pfam" id="PF20148">
    <property type="entry name" value="DUF6531"/>
    <property type="match status" value="1"/>
</dbReference>
<dbReference type="Pfam" id="PF05593">
    <property type="entry name" value="RHS_repeat"/>
    <property type="match status" value="1"/>
</dbReference>
<name>A0A9E4K5E7_9GAMM</name>
<evidence type="ECO:0000256" key="1">
    <source>
        <dbReference type="ARBA" id="ARBA00022737"/>
    </source>
</evidence>
<dbReference type="PANTHER" id="PTHR32305:SF15">
    <property type="entry name" value="PROTEIN RHSA-RELATED"/>
    <property type="match status" value="1"/>
</dbReference>
<dbReference type="NCBIfam" id="TIGR01643">
    <property type="entry name" value="YD_repeat_2x"/>
    <property type="match status" value="2"/>
</dbReference>
<dbReference type="PANTHER" id="PTHR32305">
    <property type="match status" value="1"/>
</dbReference>
<dbReference type="Proteomes" id="UP000886687">
    <property type="component" value="Unassembled WGS sequence"/>
</dbReference>
<dbReference type="InterPro" id="IPR006530">
    <property type="entry name" value="YD"/>
</dbReference>
<dbReference type="InterPro" id="IPR056823">
    <property type="entry name" value="TEN-like_YD-shell"/>
</dbReference>
<evidence type="ECO:0000313" key="5">
    <source>
        <dbReference type="Proteomes" id="UP000886687"/>
    </source>
</evidence>
<feature type="domain" description="Teneurin-like YD-shell" evidence="3">
    <location>
        <begin position="461"/>
        <end position="621"/>
    </location>
</feature>
<proteinExistence type="predicted"/>
<keyword evidence="1" id="KW-0677">Repeat</keyword>
<dbReference type="AlphaFoldDB" id="A0A9E4K5E7"/>
<gene>
    <name evidence="4" type="ORF">JAZ04_13180</name>
</gene>
<reference evidence="4" key="1">
    <citation type="journal article" date="2021" name="Proc. Natl. Acad. Sci. U.S.A.">
        <title>Global biogeography of chemosynthetic symbionts reveals both localized and globally distributed symbiont groups. .</title>
        <authorList>
            <person name="Osvatic J.T."/>
            <person name="Wilkins L.G.E."/>
            <person name="Leibrecht L."/>
            <person name="Leray M."/>
            <person name="Zauner S."/>
            <person name="Polzin J."/>
            <person name="Camacho Y."/>
            <person name="Gros O."/>
            <person name="van Gils J.A."/>
            <person name="Eisen J.A."/>
            <person name="Petersen J.M."/>
            <person name="Yuen B."/>
        </authorList>
    </citation>
    <scope>NUCLEOTIDE SEQUENCE</scope>
    <source>
        <strain evidence="4">MAGL173</strain>
    </source>
</reference>
<organism evidence="4 5">
    <name type="scientific">Candidatus Thiodiazotropha lotti</name>
    <dbReference type="NCBI Taxonomy" id="2792787"/>
    <lineage>
        <taxon>Bacteria</taxon>
        <taxon>Pseudomonadati</taxon>
        <taxon>Pseudomonadota</taxon>
        <taxon>Gammaproteobacteria</taxon>
        <taxon>Chromatiales</taxon>
        <taxon>Sedimenticolaceae</taxon>
        <taxon>Candidatus Thiodiazotropha</taxon>
    </lineage>
</organism>
<dbReference type="InterPro" id="IPR031325">
    <property type="entry name" value="RHS_repeat"/>
</dbReference>
<accession>A0A9E4K5E7</accession>
<sequence length="723" mass="81811">MATLKIQSFSFCFGRQLNKNHFYSNLKNSLFSVATLVFLLIPLGLNASESAFCWKAFPSSMSGICHDDKAGAIADFQGRGAPYSLMNEEFSIEDYDENVRYNYKMTDEPVYVGPWTYRVEGVNQNPLPTFDNEQDAFDSLEAFLLEEQQAANYSCFPYSEVWPSSEWQNAFNPPKLTLGYSYGEHKVHSHLFYRGDYYTTFAGYIPCTAHGPGSRFISRGRTVQCPQGALQIYDPDIEMCVNRSTARVSQHAKYGISAPPSICLTEGNPCSPATGAKTQTETDYSSVNGTLRVERTFNSQAIEDGYINMGPRWRHNYTQRLNGYEQPMDEEGVKSHPYPATLRSTYYDTRYNACTQGWQEIKSEIYGGLLESGIAYYLSGVCEIRLGSKYVLKLPIHNSLNHKLDTGTYSKVSYVSRGDGRTEVFRYKYSRWQPLYPGRTVFGQTDTGWSFTLRDNTFEQYDTNGKLILSTNQNGQSTSFSYDDDGRLHIVTGHYGDTLTYEYDDSGFLTTIVTPDGDLLYSYDTEGRLIRVTYPDNRSRQYHYENTQFPYHLTGITDEKNNRFASWAYDSIGKAILSEHSGGAERVSFTYNSDGTTTVTDAAGAERIYHFTVQQGQMRVDHIEGDRCTTCSSGDIQAYTYDNNGFIASKTDWNGNTTTYTRDDQGRELSRTEASGTPEVRTIITTWDITLNKPLSVTGPEHMIEYTYDGNGRMISAIQSENQ</sequence>
<dbReference type="InterPro" id="IPR045351">
    <property type="entry name" value="DUF6531"/>
</dbReference>
<dbReference type="Gene3D" id="2.180.10.10">
    <property type="entry name" value="RHS repeat-associated core"/>
    <property type="match status" value="1"/>
</dbReference>
<evidence type="ECO:0000313" key="4">
    <source>
        <dbReference type="EMBL" id="MCG7939790.1"/>
    </source>
</evidence>
<dbReference type="Pfam" id="PF25023">
    <property type="entry name" value="TEN_YD-shell"/>
    <property type="match status" value="1"/>
</dbReference>
<protein>
    <submittedName>
        <fullName evidence="4">DUF6531 domain-containing protein</fullName>
    </submittedName>
</protein>
<dbReference type="EMBL" id="JAEPDI010000010">
    <property type="protein sequence ID" value="MCG7939790.1"/>
    <property type="molecule type" value="Genomic_DNA"/>
</dbReference>
<dbReference type="SUPFAM" id="SSF75011">
    <property type="entry name" value="3-carboxy-cis,cis-mucoante lactonizing enzyme"/>
    <property type="match status" value="1"/>
</dbReference>
<feature type="domain" description="DUF6531" evidence="2">
    <location>
        <begin position="267"/>
        <end position="325"/>
    </location>
</feature>